<organism evidence="1 2">
    <name type="scientific">Halosimplex pelagicum</name>
    <dbReference type="NCBI Taxonomy" id="869886"/>
    <lineage>
        <taxon>Archaea</taxon>
        <taxon>Methanobacteriati</taxon>
        <taxon>Methanobacteriota</taxon>
        <taxon>Stenosarchaea group</taxon>
        <taxon>Halobacteria</taxon>
        <taxon>Halobacteriales</taxon>
        <taxon>Haloarculaceae</taxon>
        <taxon>Halosimplex</taxon>
    </lineage>
</organism>
<evidence type="ECO:0000313" key="2">
    <source>
        <dbReference type="Proteomes" id="UP000509346"/>
    </source>
</evidence>
<reference evidence="1 2" key="1">
    <citation type="submission" date="2020-07" db="EMBL/GenBank/DDBJ databases">
        <title>Halosimplex litoreum sp. nov. and Halosimplex rubrum sp. nov., isolated from different salt environments.</title>
        <authorList>
            <person name="Cui H."/>
        </authorList>
    </citation>
    <scope>NUCLEOTIDE SEQUENCE [LARGE SCALE GENOMIC DNA]</scope>
    <source>
        <strain evidence="1 2">R2</strain>
    </source>
</reference>
<name>A0A7D5TG38_9EURY</name>
<protein>
    <recommendedName>
        <fullName evidence="3">DUF4157 domain-containing protein</fullName>
    </recommendedName>
</protein>
<keyword evidence="2" id="KW-1185">Reference proteome</keyword>
<evidence type="ECO:0000313" key="1">
    <source>
        <dbReference type="EMBL" id="QLH84875.1"/>
    </source>
</evidence>
<proteinExistence type="predicted"/>
<accession>A0A7D5TG38</accession>
<sequence length="449" mass="50142">MVENRSDPETDRIGWEGGYWYNETIDVNQSDGLSERERETLVARTMARVERVRGLEFRSEVPVTVISQSRFAGAQRGRSTSTERRVLTNAKFEALFMINESRDAVEVRRNGTAASVGGFYSSIRGRIVLVSDGDGVRVDETTLAHELTHALQDQHFDLSEFERPTREAHNAIDGLVEGDANLVKHLYERRCGGAWNGTCLAPPARPNEGGAGSLPRVGPYLLRYQPYSDGPAFVNEFRQRGGWERVNDLYEDPPASTEQTIHPELYGEDRPRTVSIEDRSGAGWERLRVGDRPNYARVGEAGLASMFVRPAVATQGQVSVVPASDFFASNDSLDPYNYSTPYSAGWDGDRLVVYRNPSTPVTEFGYVFRTAWDSPAEAREFADGYRELLEIEGAERVDGRDRTWRIEEGTGFGDAFRLRVDNETVTVVNAPSVEDLSDVHREAGNRSEG</sequence>
<dbReference type="OrthoDB" id="85977at2157"/>
<dbReference type="InterPro" id="IPR047792">
    <property type="entry name" value="Hvo_1808-like"/>
</dbReference>
<dbReference type="Proteomes" id="UP000509346">
    <property type="component" value="Chromosome"/>
</dbReference>
<dbReference type="NCBIfam" id="NF038145">
    <property type="entry name" value="Hvo_1808_fam"/>
    <property type="match status" value="1"/>
</dbReference>
<gene>
    <name evidence="1" type="ORF">HZS54_01460</name>
</gene>
<evidence type="ECO:0008006" key="3">
    <source>
        <dbReference type="Google" id="ProtNLM"/>
    </source>
</evidence>
<dbReference type="KEGG" id="hpel:HZS54_01460"/>
<dbReference type="AlphaFoldDB" id="A0A7D5TG38"/>
<dbReference type="EMBL" id="CP058909">
    <property type="protein sequence ID" value="QLH84875.1"/>
    <property type="molecule type" value="Genomic_DNA"/>
</dbReference>